<keyword evidence="6" id="KW-0411">Iron-sulfur</keyword>
<dbReference type="InterPro" id="IPR017941">
    <property type="entry name" value="Rieske_2Fe-2S"/>
</dbReference>
<dbReference type="EMBL" id="UFQB01000007">
    <property type="protein sequence ID" value="SSW65821.1"/>
    <property type="molecule type" value="Genomic_DNA"/>
</dbReference>
<dbReference type="InterPro" id="IPR036922">
    <property type="entry name" value="Rieske_2Fe-2S_sf"/>
</dbReference>
<evidence type="ECO:0000259" key="7">
    <source>
        <dbReference type="PROSITE" id="PS51296"/>
    </source>
</evidence>
<dbReference type="RefSeq" id="WP_244240323.1">
    <property type="nucleotide sequence ID" value="NZ_UFQB01000007.1"/>
</dbReference>
<dbReference type="GO" id="GO:0005506">
    <property type="term" value="F:iron ion binding"/>
    <property type="evidence" value="ECO:0007669"/>
    <property type="project" value="InterPro"/>
</dbReference>
<comment type="similarity">
    <text evidence="1">Belongs to the bacterial ring-hydroxylating dioxygenase alpha subunit family.</text>
</comment>
<evidence type="ECO:0000313" key="8">
    <source>
        <dbReference type="EMBL" id="SSW65821.1"/>
    </source>
</evidence>
<keyword evidence="3" id="KW-0479">Metal-binding</keyword>
<dbReference type="EC" id="1.14.12.1" evidence="8"/>
<dbReference type="AlphaFoldDB" id="A0A446CDA0"/>
<dbReference type="SUPFAM" id="SSF50022">
    <property type="entry name" value="ISP domain"/>
    <property type="match status" value="1"/>
</dbReference>
<dbReference type="SUPFAM" id="SSF55961">
    <property type="entry name" value="Bet v1-like"/>
    <property type="match status" value="1"/>
</dbReference>
<evidence type="ECO:0000256" key="5">
    <source>
        <dbReference type="ARBA" id="ARBA00023004"/>
    </source>
</evidence>
<dbReference type="InterPro" id="IPR015879">
    <property type="entry name" value="Ring_hydroxy_dOase_asu_C_dom"/>
</dbReference>
<keyword evidence="8" id="KW-0223">Dioxygenase</keyword>
<keyword evidence="5" id="KW-0408">Iron</keyword>
<organism evidence="8 9">
    <name type="scientific">Achromobacter agilis</name>
    <dbReference type="NCBI Taxonomy" id="1353888"/>
    <lineage>
        <taxon>Bacteria</taxon>
        <taxon>Pseudomonadati</taxon>
        <taxon>Pseudomonadota</taxon>
        <taxon>Betaproteobacteria</taxon>
        <taxon>Burkholderiales</taxon>
        <taxon>Alcaligenaceae</taxon>
        <taxon>Achromobacter</taxon>
    </lineage>
</organism>
<sequence length="444" mass="49130">MKRIGDNMTGHTSPEGFRHLVGPDRVHRDLYTDPGVYAVEQARLWTHAWVYVGHESQIPAVGDYYTTEIAGQSLIMLRKSPQEVTVLMNRCAHKGSQLVHEREGNCGKMLRCPYHAWTYRLDGSLLSIPLKNDYEGTNLSSCPSGKGLSSPGASMNYRGFVFVRISEDGPDFTSYFGEALATLDNMVARAPDGELSVLGQPLRSRIDCNWKLYLENVNDTVHPISTHESAASAAKEVAQNLPENGDTVLAMEQLLPFGAGYSFYSEMGARVLPHGHSVLGTKFSIHTGYAPLQDYQMELEASHGQEAAQQILQFSPQNTVLYPSLAAKASPMILRVLRPLAVDRTLVEIWAFAPKNAPARLRQRAASYARLVFSPMSVVAHDDVHLFESQQRGLLCSGNEWLSLHRGYQDSEIGQASASMDSGNNEWVIRNQHRGWLELMGGAA</sequence>
<keyword evidence="9" id="KW-1185">Reference proteome</keyword>
<evidence type="ECO:0000256" key="2">
    <source>
        <dbReference type="ARBA" id="ARBA00022714"/>
    </source>
</evidence>
<evidence type="ECO:0000256" key="4">
    <source>
        <dbReference type="ARBA" id="ARBA00023002"/>
    </source>
</evidence>
<dbReference type="InterPro" id="IPR001663">
    <property type="entry name" value="Rng_hydr_dOase-A"/>
</dbReference>
<dbReference type="PANTHER" id="PTHR43756:SF1">
    <property type="entry name" value="3-PHENYLPROPIONATE_CINNAMIC ACID DIOXYGENASE SUBUNIT ALPHA"/>
    <property type="match status" value="1"/>
</dbReference>
<keyword evidence="2" id="KW-0001">2Fe-2S</keyword>
<dbReference type="GO" id="GO:0018618">
    <property type="term" value="F:anthranilate 1,2-dioxygenase (deaminating, decarboxylating) activity"/>
    <property type="evidence" value="ECO:0007669"/>
    <property type="project" value="UniProtKB-EC"/>
</dbReference>
<dbReference type="PANTHER" id="PTHR43756">
    <property type="entry name" value="CHOLINE MONOOXYGENASE, CHLOROPLASTIC"/>
    <property type="match status" value="1"/>
</dbReference>
<dbReference type="PROSITE" id="PS51296">
    <property type="entry name" value="RIESKE"/>
    <property type="match status" value="1"/>
</dbReference>
<dbReference type="GO" id="GO:0051537">
    <property type="term" value="F:2 iron, 2 sulfur cluster binding"/>
    <property type="evidence" value="ECO:0007669"/>
    <property type="project" value="UniProtKB-KW"/>
</dbReference>
<evidence type="ECO:0000256" key="1">
    <source>
        <dbReference type="ARBA" id="ARBA00008751"/>
    </source>
</evidence>
<dbReference type="Proteomes" id="UP000289184">
    <property type="component" value="Unassembled WGS sequence"/>
</dbReference>
<name>A0A446CDA0_9BURK</name>
<gene>
    <name evidence="8" type="primary">antA_1</name>
    <name evidence="8" type="ORF">AGI3411_02263</name>
</gene>
<dbReference type="PRINTS" id="PR00090">
    <property type="entry name" value="RNGDIOXGNASE"/>
</dbReference>
<feature type="domain" description="Rieske" evidence="7">
    <location>
        <begin position="50"/>
        <end position="129"/>
    </location>
</feature>
<reference evidence="8 9" key="1">
    <citation type="submission" date="2018-07" db="EMBL/GenBank/DDBJ databases">
        <authorList>
            <person name="Peeters C."/>
        </authorList>
    </citation>
    <scope>NUCLEOTIDE SEQUENCE [LARGE SCALE GENOMIC DNA]</scope>
    <source>
        <strain evidence="8 9">LMG 3411</strain>
    </source>
</reference>
<dbReference type="Gene3D" id="3.90.380.10">
    <property type="entry name" value="Naphthalene 1,2-dioxygenase Alpha Subunit, Chain A, domain 1"/>
    <property type="match status" value="1"/>
</dbReference>
<dbReference type="Pfam" id="PF00355">
    <property type="entry name" value="Rieske"/>
    <property type="match status" value="1"/>
</dbReference>
<evidence type="ECO:0000256" key="6">
    <source>
        <dbReference type="ARBA" id="ARBA00023014"/>
    </source>
</evidence>
<dbReference type="Gene3D" id="2.102.10.10">
    <property type="entry name" value="Rieske [2Fe-2S] iron-sulphur domain"/>
    <property type="match status" value="1"/>
</dbReference>
<keyword evidence="4 8" id="KW-0560">Oxidoreductase</keyword>
<proteinExistence type="inferred from homology"/>
<evidence type="ECO:0000256" key="3">
    <source>
        <dbReference type="ARBA" id="ARBA00022723"/>
    </source>
</evidence>
<dbReference type="CDD" id="cd08879">
    <property type="entry name" value="RHO_alpha_C_AntDO-like"/>
    <property type="match status" value="1"/>
</dbReference>
<accession>A0A446CDA0</accession>
<dbReference type="Pfam" id="PF00848">
    <property type="entry name" value="Ring_hydroxyl_A"/>
    <property type="match status" value="1"/>
</dbReference>
<evidence type="ECO:0000313" key="9">
    <source>
        <dbReference type="Proteomes" id="UP000289184"/>
    </source>
</evidence>
<protein>
    <submittedName>
        <fullName evidence="8">Anthranilate 1,2-dioxygenase large subunit</fullName>
        <ecNumber evidence="8">1.14.12.1</ecNumber>
    </submittedName>
</protein>